<dbReference type="AlphaFoldDB" id="A0A4Z0RP54"/>
<keyword evidence="3" id="KW-1185">Reference proteome</keyword>
<evidence type="ECO:0000313" key="3">
    <source>
        <dbReference type="Proteomes" id="UP000728106"/>
    </source>
</evidence>
<reference evidence="2 3" key="2">
    <citation type="journal article" date="2021" name="Int. J. Food Microbiol.">
        <title>Safety demonstration of a microbial species for use in the food chain: Weissella confusa.</title>
        <authorList>
            <person name="Bourdichon F."/>
            <person name="Patrone V."/>
            <person name="Fontana A."/>
            <person name="Milani G."/>
            <person name="Morelli L."/>
        </authorList>
    </citation>
    <scope>NUCLEOTIDE SEQUENCE [LARGE SCALE GENOMIC DNA]</scope>
    <source>
        <strain evidence="1">CCUG 30943</strain>
        <strain evidence="2 3">CCUG 43002</strain>
    </source>
</reference>
<dbReference type="Proteomes" id="UP000728106">
    <property type="component" value="Unassembled WGS sequence"/>
</dbReference>
<dbReference type="RefSeq" id="WP_003608917.1">
    <property type="nucleotide sequence ID" value="NZ_ALXH01000101.1"/>
</dbReference>
<evidence type="ECO:0000313" key="1">
    <source>
        <dbReference type="EMBL" id="MBJ7633290.1"/>
    </source>
</evidence>
<proteinExistence type="predicted"/>
<dbReference type="EMBL" id="JAAOCX010000014">
    <property type="protein sequence ID" value="MBJ7633290.1"/>
    <property type="molecule type" value="Genomic_DNA"/>
</dbReference>
<evidence type="ECO:0000313" key="2">
    <source>
        <dbReference type="EMBL" id="MBJ7639698.1"/>
    </source>
</evidence>
<dbReference type="GeneID" id="57978294"/>
<name>A0A4Z0RP54_WEICO</name>
<comment type="caution">
    <text evidence="2">The sequence shown here is derived from an EMBL/GenBank/DDBJ whole genome shotgun (WGS) entry which is preliminary data.</text>
</comment>
<gene>
    <name evidence="2" type="ORF">HAU20_09965</name>
    <name evidence="1" type="ORF">HAU43_09380</name>
</gene>
<reference evidence="2" key="1">
    <citation type="submission" date="2020-02" db="EMBL/GenBank/DDBJ databases">
        <authorList>
            <person name="Fontana A."/>
            <person name="Patrone V."/>
            <person name="Morelli L."/>
        </authorList>
    </citation>
    <scope>NUCLEOTIDE SEQUENCE</scope>
    <source>
        <strain evidence="1">CCUG 30943</strain>
        <strain evidence="2">CCUG 43002</strain>
    </source>
</reference>
<accession>A0A4Z0RP54</accession>
<dbReference type="EMBL" id="JAAOCP010000014">
    <property type="protein sequence ID" value="MBJ7639698.1"/>
    <property type="molecule type" value="Genomic_DNA"/>
</dbReference>
<organism evidence="2 3">
    <name type="scientific">Weissella confusa</name>
    <name type="common">Lactobacillus confusus</name>
    <dbReference type="NCBI Taxonomy" id="1583"/>
    <lineage>
        <taxon>Bacteria</taxon>
        <taxon>Bacillati</taxon>
        <taxon>Bacillota</taxon>
        <taxon>Bacilli</taxon>
        <taxon>Lactobacillales</taxon>
        <taxon>Lactobacillaceae</taxon>
        <taxon>Weissella</taxon>
    </lineage>
</organism>
<protein>
    <submittedName>
        <fullName evidence="2">Uncharacterized protein</fullName>
    </submittedName>
</protein>
<sequence>MLRELHDRVTGYTAHLQADLDRVQTMITNVHDLSESNEPAQVHGLLLALNQRLLDDKWVQVPRQYGLADIYMLAMNRFMEFAKSDAYTILMSEDSEELTLRVKGLETPVTFRFVLGTQGGAYLVEQRTGEQVAFWLPEQRQLLFNSEALTNLLVVDLREKEASTAIRKIAAMLLVFGRYMDQTLGYSVDYNILETADSYIYQLIPSYVPDRLLDRLFVHSAHSGYYLKRTANGAAMVVKNNIEVRILQMQGIWHLQVVDGHDAASWLDTLVEFDFLASWYLEMRDYIEVASNPKVFKLEHQGVKAQPLEATVAMVEVLQPQQ</sequence>
<dbReference type="Proteomes" id="UP000808038">
    <property type="component" value="Unassembled WGS sequence"/>
</dbReference>